<dbReference type="InterPro" id="IPR039633">
    <property type="entry name" value="PAP"/>
</dbReference>
<proteinExistence type="predicted"/>
<sequence>MGVSRRCSALAAFVALAAVSSECQAFINCFLRAGERTPPSEATTSTTSFRHSSSGWCRMARAKDCGALLMSEVAEDYPSDTGDDRFAGGAGTAEQERLAFTEKDTPEVAQLKLDLLRIAALTGRGQLATPAERGRVEDVIWELEMRTPVEDTATSTALLGRWALVYASEDATRSSPFFWAFRKATEGIKPPFGGGGDGDSFDGSTVAATIFAITDSLPGKSVGEAVQTITEKEIKSEVEIFAGASAGSDKRGKEGPNTFPSFRSVMTTTSEITDAAGTETKLRVAKTQVRKSALGRLLKPLFNLDNIEFQTDNLLTPLKEGSTEVSMTTTYLDGLLRVSRNEQGQVFVFAREDDGELR</sequence>
<keyword evidence="2" id="KW-0934">Plastid</keyword>
<dbReference type="GO" id="GO:0009536">
    <property type="term" value="C:plastid"/>
    <property type="evidence" value="ECO:0007669"/>
    <property type="project" value="UniProtKB-SubCell"/>
</dbReference>
<dbReference type="InterPro" id="IPR006843">
    <property type="entry name" value="PAP/fibrillin_dom"/>
</dbReference>
<protein>
    <recommendedName>
        <fullName evidence="4">Plastid lipid-associated protein/fibrillin conserved domain-containing protein</fullName>
    </recommendedName>
</protein>
<dbReference type="OMA" id="VIWELEM"/>
<evidence type="ECO:0000256" key="3">
    <source>
        <dbReference type="SAM" id="SignalP"/>
    </source>
</evidence>
<evidence type="ECO:0000313" key="6">
    <source>
        <dbReference type="Proteomes" id="UP000002630"/>
    </source>
</evidence>
<keyword evidence="6" id="KW-1185">Reference proteome</keyword>
<comment type="subcellular location">
    <subcellularLocation>
        <location evidence="1">Plastid</location>
    </subcellularLocation>
</comment>
<dbReference type="AlphaFoldDB" id="D7FYX5"/>
<evidence type="ECO:0000256" key="2">
    <source>
        <dbReference type="ARBA" id="ARBA00022640"/>
    </source>
</evidence>
<dbReference type="eggNOG" id="ENOG502S7WB">
    <property type="taxonomic scope" value="Eukaryota"/>
</dbReference>
<evidence type="ECO:0000256" key="1">
    <source>
        <dbReference type="ARBA" id="ARBA00004474"/>
    </source>
</evidence>
<accession>D7FYX5</accession>
<keyword evidence="3" id="KW-0732">Signal</keyword>
<evidence type="ECO:0000313" key="5">
    <source>
        <dbReference type="EMBL" id="CBJ26617.1"/>
    </source>
</evidence>
<name>D7FYX5_ECTSI</name>
<feature type="signal peptide" evidence="3">
    <location>
        <begin position="1"/>
        <end position="25"/>
    </location>
</feature>
<dbReference type="Pfam" id="PF04755">
    <property type="entry name" value="PAP_fibrillin"/>
    <property type="match status" value="2"/>
</dbReference>
<feature type="chain" id="PRO_5003095619" description="Plastid lipid-associated protein/fibrillin conserved domain-containing protein" evidence="3">
    <location>
        <begin position="26"/>
        <end position="358"/>
    </location>
</feature>
<reference evidence="5 6" key="1">
    <citation type="journal article" date="2010" name="Nature">
        <title>The Ectocarpus genome and the independent evolution of multicellularity in brown algae.</title>
        <authorList>
            <person name="Cock J.M."/>
            <person name="Sterck L."/>
            <person name="Rouze P."/>
            <person name="Scornet D."/>
            <person name="Allen A.E."/>
            <person name="Amoutzias G."/>
            <person name="Anthouard V."/>
            <person name="Artiguenave F."/>
            <person name="Aury J.M."/>
            <person name="Badger J.H."/>
            <person name="Beszteri B."/>
            <person name="Billiau K."/>
            <person name="Bonnet E."/>
            <person name="Bothwell J.H."/>
            <person name="Bowler C."/>
            <person name="Boyen C."/>
            <person name="Brownlee C."/>
            <person name="Carrano C.J."/>
            <person name="Charrier B."/>
            <person name="Cho G.Y."/>
            <person name="Coelho S.M."/>
            <person name="Collen J."/>
            <person name="Corre E."/>
            <person name="Da Silva C."/>
            <person name="Delage L."/>
            <person name="Delaroque N."/>
            <person name="Dittami S.M."/>
            <person name="Doulbeau S."/>
            <person name="Elias M."/>
            <person name="Farnham G."/>
            <person name="Gachon C.M."/>
            <person name="Gschloessl B."/>
            <person name="Heesch S."/>
            <person name="Jabbari K."/>
            <person name="Jubin C."/>
            <person name="Kawai H."/>
            <person name="Kimura K."/>
            <person name="Kloareg B."/>
            <person name="Kupper F.C."/>
            <person name="Lang D."/>
            <person name="Le Bail A."/>
            <person name="Leblanc C."/>
            <person name="Lerouge P."/>
            <person name="Lohr M."/>
            <person name="Lopez P.J."/>
            <person name="Martens C."/>
            <person name="Maumus F."/>
            <person name="Michel G."/>
            <person name="Miranda-Saavedra D."/>
            <person name="Morales J."/>
            <person name="Moreau H."/>
            <person name="Motomura T."/>
            <person name="Nagasato C."/>
            <person name="Napoli C.A."/>
            <person name="Nelson D.R."/>
            <person name="Nyvall-Collen P."/>
            <person name="Peters A.F."/>
            <person name="Pommier C."/>
            <person name="Potin P."/>
            <person name="Poulain J."/>
            <person name="Quesneville H."/>
            <person name="Read B."/>
            <person name="Rensing S.A."/>
            <person name="Ritter A."/>
            <person name="Rousvoal S."/>
            <person name="Samanta M."/>
            <person name="Samson G."/>
            <person name="Schroeder D.C."/>
            <person name="Segurens B."/>
            <person name="Strittmatter M."/>
            <person name="Tonon T."/>
            <person name="Tregear J.W."/>
            <person name="Valentin K."/>
            <person name="von Dassow P."/>
            <person name="Yamagishi T."/>
            <person name="Van de Peer Y."/>
            <person name="Wincker P."/>
        </authorList>
    </citation>
    <scope>NUCLEOTIDE SEQUENCE [LARGE SCALE GENOMIC DNA]</scope>
    <source>
        <strain evidence="6">Ec32 / CCAP1310/4</strain>
    </source>
</reference>
<evidence type="ECO:0000259" key="4">
    <source>
        <dbReference type="Pfam" id="PF04755"/>
    </source>
</evidence>
<dbReference type="EMBL" id="FN648542">
    <property type="protein sequence ID" value="CBJ26617.1"/>
    <property type="molecule type" value="Genomic_DNA"/>
</dbReference>
<dbReference type="InParanoid" id="D7FYX5"/>
<dbReference type="Proteomes" id="UP000002630">
    <property type="component" value="Linkage Group LG33"/>
</dbReference>
<dbReference type="PANTHER" id="PTHR31906">
    <property type="entry name" value="PLASTID-LIPID-ASSOCIATED PROTEIN 4, CHLOROPLASTIC-RELATED"/>
    <property type="match status" value="1"/>
</dbReference>
<dbReference type="EMBL" id="FN649758">
    <property type="protein sequence ID" value="CBJ26617.1"/>
    <property type="molecule type" value="Genomic_DNA"/>
</dbReference>
<dbReference type="OrthoDB" id="203682at2759"/>
<gene>
    <name evidence="5" type="ORF">Esi_0035_0130</name>
</gene>
<feature type="domain" description="Plastid lipid-associated protein/fibrillin conserved" evidence="4">
    <location>
        <begin position="259"/>
        <end position="349"/>
    </location>
</feature>
<organism evidence="5 6">
    <name type="scientific">Ectocarpus siliculosus</name>
    <name type="common">Brown alga</name>
    <name type="synonym">Conferva siliculosa</name>
    <dbReference type="NCBI Taxonomy" id="2880"/>
    <lineage>
        <taxon>Eukaryota</taxon>
        <taxon>Sar</taxon>
        <taxon>Stramenopiles</taxon>
        <taxon>Ochrophyta</taxon>
        <taxon>PX clade</taxon>
        <taxon>Phaeophyceae</taxon>
        <taxon>Ectocarpales</taxon>
        <taxon>Ectocarpaceae</taxon>
        <taxon>Ectocarpus</taxon>
    </lineage>
</organism>
<feature type="domain" description="Plastid lipid-associated protein/fibrillin conserved" evidence="4">
    <location>
        <begin position="110"/>
        <end position="174"/>
    </location>
</feature>